<accession>X0SFY5</accession>
<evidence type="ECO:0000313" key="3">
    <source>
        <dbReference type="EMBL" id="GAF74812.1"/>
    </source>
</evidence>
<dbReference type="InterPro" id="IPR041268">
    <property type="entry name" value="HU-CCDC81_bac_2"/>
</dbReference>
<evidence type="ECO:0008006" key="4">
    <source>
        <dbReference type="Google" id="ProtNLM"/>
    </source>
</evidence>
<dbReference type="GO" id="GO:0003677">
    <property type="term" value="F:DNA binding"/>
    <property type="evidence" value="ECO:0007669"/>
    <property type="project" value="InterPro"/>
</dbReference>
<dbReference type="Pfam" id="PF18174">
    <property type="entry name" value="HU-CCDC81_bac_1"/>
    <property type="match status" value="1"/>
</dbReference>
<proteinExistence type="predicted"/>
<dbReference type="Gene3D" id="4.10.520.10">
    <property type="entry name" value="IHF-like DNA-binding proteins"/>
    <property type="match status" value="1"/>
</dbReference>
<dbReference type="InterPro" id="IPR040495">
    <property type="entry name" value="HU-CCDC81_bac_1"/>
</dbReference>
<evidence type="ECO:0000259" key="1">
    <source>
        <dbReference type="Pfam" id="PF18174"/>
    </source>
</evidence>
<feature type="domain" description="CCDC81-like prokaryotic HU" evidence="1">
    <location>
        <begin position="2"/>
        <end position="40"/>
    </location>
</feature>
<dbReference type="Pfam" id="PF18175">
    <property type="entry name" value="HU-CCDC81_bac_2"/>
    <property type="match status" value="1"/>
</dbReference>
<feature type="domain" description="CCDC81-like prokaryotic HU" evidence="2">
    <location>
        <begin position="41"/>
        <end position="110"/>
    </location>
</feature>
<dbReference type="AlphaFoldDB" id="X0SFY5"/>
<gene>
    <name evidence="3" type="ORF">S01H1_13303</name>
</gene>
<evidence type="ECO:0000259" key="2">
    <source>
        <dbReference type="Pfam" id="PF18175"/>
    </source>
</evidence>
<name>X0SFY5_9ZZZZ</name>
<feature type="non-terminal residue" evidence="3">
    <location>
        <position position="185"/>
    </location>
</feature>
<sequence>MPEFGGFVANYRSAGIEKNQSSFFPPSKAISFNKNLTLNDGLLISYVSGQKGIGYVDAKRIVTDYVNEIKKKLDKGRKVTLDAIGTFQYDKQKNLQFEPDSATNFLLDSFGLSYFNVSPLEEYDVSKRIQKKFREKPPVRAEVRKRNLRRIAIAVPVLVALVLVPLKTDILNFNFDISSLNPFKT</sequence>
<dbReference type="SUPFAM" id="SSF47729">
    <property type="entry name" value="IHF-like DNA-binding proteins"/>
    <property type="match status" value="1"/>
</dbReference>
<reference evidence="3" key="1">
    <citation type="journal article" date="2014" name="Front. Microbiol.">
        <title>High frequency of phylogenetically diverse reductive dehalogenase-homologous genes in deep subseafloor sedimentary metagenomes.</title>
        <authorList>
            <person name="Kawai M."/>
            <person name="Futagami T."/>
            <person name="Toyoda A."/>
            <person name="Takaki Y."/>
            <person name="Nishi S."/>
            <person name="Hori S."/>
            <person name="Arai W."/>
            <person name="Tsubouchi T."/>
            <person name="Morono Y."/>
            <person name="Uchiyama I."/>
            <person name="Ito T."/>
            <person name="Fujiyama A."/>
            <person name="Inagaki F."/>
            <person name="Takami H."/>
        </authorList>
    </citation>
    <scope>NUCLEOTIDE SEQUENCE</scope>
    <source>
        <strain evidence="3">Expedition CK06-06</strain>
    </source>
</reference>
<protein>
    <recommendedName>
        <fullName evidence="4">CCDC81-like prokaryotic HU domain-containing protein</fullName>
    </recommendedName>
</protein>
<dbReference type="EMBL" id="BARS01006867">
    <property type="protein sequence ID" value="GAF74812.1"/>
    <property type="molecule type" value="Genomic_DNA"/>
</dbReference>
<comment type="caution">
    <text evidence="3">The sequence shown here is derived from an EMBL/GenBank/DDBJ whole genome shotgun (WGS) entry which is preliminary data.</text>
</comment>
<organism evidence="3">
    <name type="scientific">marine sediment metagenome</name>
    <dbReference type="NCBI Taxonomy" id="412755"/>
    <lineage>
        <taxon>unclassified sequences</taxon>
        <taxon>metagenomes</taxon>
        <taxon>ecological metagenomes</taxon>
    </lineage>
</organism>
<dbReference type="InterPro" id="IPR010992">
    <property type="entry name" value="IHF-like_DNA-bd_dom_sf"/>
</dbReference>